<accession>A0ACC0WEA7</accession>
<sequence>MKTNEPRLVVVRTCLEAIYVLAHYLSPIIPQSTEMIFKKLGTVPSKLTALSPHYDNLKSGTEVSIGDILFRKILTEEKLQVHNDAAAAKAQPAKAKPAQSAVPLYASLDIRVDVISKVWKHPESEKLYCEEIDIGEENQSRLPLPAKVGGFKSHGMVLCASDEAHKNVEFVEPPADSKVGERVTIASESSEPLSAAQIKKQKVLEKVSPDFRTNDKCVATY</sequence>
<dbReference type="Proteomes" id="UP001163321">
    <property type="component" value="Chromosome 2"/>
</dbReference>
<proteinExistence type="predicted"/>
<reference evidence="1 2" key="1">
    <citation type="journal article" date="2022" name="bioRxiv">
        <title>The genome of the oomycete Peronosclerospora sorghi, a cosmopolitan pathogen of maize and sorghum, is inflated with dispersed pseudogenes.</title>
        <authorList>
            <person name="Fletcher K."/>
            <person name="Martin F."/>
            <person name="Isakeit T."/>
            <person name="Cavanaugh K."/>
            <person name="Magill C."/>
            <person name="Michelmore R."/>
        </authorList>
    </citation>
    <scope>NUCLEOTIDE SEQUENCE [LARGE SCALE GENOMIC DNA]</scope>
    <source>
        <strain evidence="1">P6</strain>
    </source>
</reference>
<gene>
    <name evidence="1" type="ORF">PsorP6_017816</name>
</gene>
<protein>
    <submittedName>
        <fullName evidence="1">Uncharacterized protein</fullName>
    </submittedName>
</protein>
<name>A0ACC0WEA7_9STRA</name>
<comment type="caution">
    <text evidence="1">The sequence shown here is derived from an EMBL/GenBank/DDBJ whole genome shotgun (WGS) entry which is preliminary data.</text>
</comment>
<organism evidence="1 2">
    <name type="scientific">Peronosclerospora sorghi</name>
    <dbReference type="NCBI Taxonomy" id="230839"/>
    <lineage>
        <taxon>Eukaryota</taxon>
        <taxon>Sar</taxon>
        <taxon>Stramenopiles</taxon>
        <taxon>Oomycota</taxon>
        <taxon>Peronosporomycetes</taxon>
        <taxon>Peronosporales</taxon>
        <taxon>Peronosporaceae</taxon>
        <taxon>Peronosclerospora</taxon>
    </lineage>
</organism>
<dbReference type="EMBL" id="CM047581">
    <property type="protein sequence ID" value="KAI9916399.1"/>
    <property type="molecule type" value="Genomic_DNA"/>
</dbReference>
<evidence type="ECO:0000313" key="1">
    <source>
        <dbReference type="EMBL" id="KAI9916399.1"/>
    </source>
</evidence>
<keyword evidence="2" id="KW-1185">Reference proteome</keyword>
<evidence type="ECO:0000313" key="2">
    <source>
        <dbReference type="Proteomes" id="UP001163321"/>
    </source>
</evidence>